<sequence length="148" mass="14516">MAAATAAPVWPLSAANAAGAVKSNTAEPDRLLPGRMPTRFAAAETASSSLAYTSSTMPSFAASSALPALAVLSPAAAEVKGAVKNSSASFAMTVTSAAAAATACEAPQTPRITAIWGTTPEMRAPASTSFAASTSAPGPCVSTEPLES</sequence>
<evidence type="ECO:0000256" key="1">
    <source>
        <dbReference type="SAM" id="MobiDB-lite"/>
    </source>
</evidence>
<evidence type="ECO:0000313" key="2">
    <source>
        <dbReference type="EMBL" id="MPN05197.1"/>
    </source>
</evidence>
<protein>
    <submittedName>
        <fullName evidence="2">Uncharacterized protein</fullName>
    </submittedName>
</protein>
<comment type="caution">
    <text evidence="2">The sequence shown here is derived from an EMBL/GenBank/DDBJ whole genome shotgun (WGS) entry which is preliminary data.</text>
</comment>
<proteinExistence type="predicted"/>
<feature type="region of interest" description="Disordered" evidence="1">
    <location>
        <begin position="125"/>
        <end position="148"/>
    </location>
</feature>
<accession>A0A645ETM3</accession>
<feature type="compositionally biased region" description="Low complexity" evidence="1">
    <location>
        <begin position="125"/>
        <end position="137"/>
    </location>
</feature>
<reference evidence="2" key="1">
    <citation type="submission" date="2019-08" db="EMBL/GenBank/DDBJ databases">
        <authorList>
            <person name="Kucharzyk K."/>
            <person name="Murdoch R.W."/>
            <person name="Higgins S."/>
            <person name="Loffler F."/>
        </authorList>
    </citation>
    <scope>NUCLEOTIDE SEQUENCE</scope>
</reference>
<name>A0A645ETM3_9ZZZZ</name>
<dbReference type="EMBL" id="VSSQ01051110">
    <property type="protein sequence ID" value="MPN05197.1"/>
    <property type="molecule type" value="Genomic_DNA"/>
</dbReference>
<gene>
    <name evidence="2" type="ORF">SDC9_152447</name>
</gene>
<organism evidence="2">
    <name type="scientific">bioreactor metagenome</name>
    <dbReference type="NCBI Taxonomy" id="1076179"/>
    <lineage>
        <taxon>unclassified sequences</taxon>
        <taxon>metagenomes</taxon>
        <taxon>ecological metagenomes</taxon>
    </lineage>
</organism>
<dbReference type="AlphaFoldDB" id="A0A645ETM3"/>